<gene>
    <name evidence="1" type="ORF">J2S25_002454</name>
</gene>
<evidence type="ECO:0000313" key="2">
    <source>
        <dbReference type="Proteomes" id="UP001242313"/>
    </source>
</evidence>
<comment type="caution">
    <text evidence="1">The sequence shown here is derived from an EMBL/GenBank/DDBJ whole genome shotgun (WGS) entry which is preliminary data.</text>
</comment>
<dbReference type="EMBL" id="JAUSUN010000014">
    <property type="protein sequence ID" value="MDQ0414246.1"/>
    <property type="molecule type" value="Genomic_DNA"/>
</dbReference>
<name>A0ABU0FWF2_9BACI</name>
<sequence length="42" mass="4899">MEQHKKQIALEEQLLLWEEEIQSKGYIDDEAGLIMAIKVLTI</sequence>
<reference evidence="1 2" key="1">
    <citation type="submission" date="2023-07" db="EMBL/GenBank/DDBJ databases">
        <title>Genomic Encyclopedia of Type Strains, Phase IV (KMG-IV): sequencing the most valuable type-strain genomes for metagenomic binning, comparative biology and taxonomic classification.</title>
        <authorList>
            <person name="Goeker M."/>
        </authorList>
    </citation>
    <scope>NUCLEOTIDE SEQUENCE [LARGE SCALE GENOMIC DNA]</scope>
    <source>
        <strain evidence="1 2">DSM 19598</strain>
    </source>
</reference>
<evidence type="ECO:0000313" key="1">
    <source>
        <dbReference type="EMBL" id="MDQ0414246.1"/>
    </source>
</evidence>
<proteinExistence type="predicted"/>
<dbReference type="Proteomes" id="UP001242313">
    <property type="component" value="Unassembled WGS sequence"/>
</dbReference>
<organism evidence="1 2">
    <name type="scientific">Mesobacillus stamsii</name>
    <dbReference type="NCBI Taxonomy" id="225347"/>
    <lineage>
        <taxon>Bacteria</taxon>
        <taxon>Bacillati</taxon>
        <taxon>Bacillota</taxon>
        <taxon>Bacilli</taxon>
        <taxon>Bacillales</taxon>
        <taxon>Bacillaceae</taxon>
        <taxon>Mesobacillus</taxon>
    </lineage>
</organism>
<protein>
    <submittedName>
        <fullName evidence="1">Uncharacterized protein</fullName>
    </submittedName>
</protein>
<dbReference type="RefSeq" id="WP_307192030.1">
    <property type="nucleotide sequence ID" value="NZ_JAUSUN010000014.1"/>
</dbReference>
<keyword evidence="2" id="KW-1185">Reference proteome</keyword>
<accession>A0ABU0FWF2</accession>